<dbReference type="EMBL" id="JPLA01000055">
    <property type="protein sequence ID" value="KLD62141.1"/>
    <property type="molecule type" value="Genomic_DNA"/>
</dbReference>
<dbReference type="PATRIC" id="fig|1440762.4.peg.3241"/>
<dbReference type="Pfam" id="PF07963">
    <property type="entry name" value="N_methyl"/>
    <property type="match status" value="1"/>
</dbReference>
<dbReference type="InterPro" id="IPR012902">
    <property type="entry name" value="N_methyl_site"/>
</dbReference>
<comment type="caution">
    <text evidence="1">The sequence shown here is derived from an EMBL/GenBank/DDBJ whole genome shotgun (WGS) entry which is preliminary data.</text>
</comment>
<dbReference type="Proteomes" id="UP000035481">
    <property type="component" value="Unassembled WGS sequence"/>
</dbReference>
<evidence type="ECO:0008006" key="3">
    <source>
        <dbReference type="Google" id="ProtNLM"/>
    </source>
</evidence>
<protein>
    <recommendedName>
        <fullName evidence="3">General secretion pathway protein GspI</fullName>
    </recommendedName>
</protein>
<dbReference type="RefSeq" id="WP_046973164.1">
    <property type="nucleotide sequence ID" value="NZ_JPLA01000055.1"/>
</dbReference>
<gene>
    <name evidence="1" type="ORF">Y882_17420</name>
</gene>
<dbReference type="PROSITE" id="PS00409">
    <property type="entry name" value="PROKAR_NTER_METHYL"/>
    <property type="match status" value="1"/>
</dbReference>
<accession>A0A0G9GY52</accession>
<dbReference type="STRING" id="1440762.Y882_17420"/>
<proteinExistence type="predicted"/>
<evidence type="ECO:0000313" key="2">
    <source>
        <dbReference type="Proteomes" id="UP000035481"/>
    </source>
</evidence>
<sequence>MKRHARGFSLLEVISAILLLAIAFAALLHVAGASLHLADQSGQVSRADMWAQAKLDALGVAEPLVAGESDGDFGTDYRWHLRVAPWQDDDPPAGSPLTLYRVDLDVQWGSQRRPHVIHYTTLRSIDNGVASARSTR</sequence>
<organism evidence="1 2">
    <name type="scientific">Dyella japonica DSM 16301</name>
    <dbReference type="NCBI Taxonomy" id="1440762"/>
    <lineage>
        <taxon>Bacteria</taxon>
        <taxon>Pseudomonadati</taxon>
        <taxon>Pseudomonadota</taxon>
        <taxon>Gammaproteobacteria</taxon>
        <taxon>Lysobacterales</taxon>
        <taxon>Rhodanobacteraceae</taxon>
        <taxon>Dyella</taxon>
    </lineage>
</organism>
<evidence type="ECO:0000313" key="1">
    <source>
        <dbReference type="EMBL" id="KLD62141.1"/>
    </source>
</evidence>
<reference evidence="1 2" key="1">
    <citation type="journal article" date="2015" name="Antonie Van Leeuwenhoek">
        <title>A phylogenomic and molecular marker based taxonomic framework for the order Xanthomonadales: proposal to transfer the families Algiphilaceae and Solimonadaceae to the order Nevskiales ord. nov. and to create a new family within the order Xanthomonadales, the family Rhodanobacteraceae fam. nov., containing the genus Rhodanobacter and its closest relatives.</title>
        <authorList>
            <person name="Naushad S."/>
            <person name="Adeolu M."/>
            <person name="Wong S."/>
            <person name="Sohail M."/>
            <person name="Schellhorn H.E."/>
            <person name="Gupta R.S."/>
        </authorList>
    </citation>
    <scope>NUCLEOTIDE SEQUENCE [LARGE SCALE GENOMIC DNA]</scope>
    <source>
        <strain evidence="1 2">DSM 16301</strain>
    </source>
</reference>
<name>A0A0G9GY52_9GAMM</name>
<dbReference type="NCBIfam" id="TIGR02532">
    <property type="entry name" value="IV_pilin_GFxxxE"/>
    <property type="match status" value="1"/>
</dbReference>
<dbReference type="AlphaFoldDB" id="A0A0G9GY52"/>
<dbReference type="OrthoDB" id="7864109at2"/>